<dbReference type="PANTHER" id="PTHR46987">
    <property type="entry name" value="NEUROHYPOPHYSIAL HORMONES, N-TERMINAL DOMAIN CONTAINING PROTEIN"/>
    <property type="match status" value="1"/>
</dbReference>
<evidence type="ECO:0000313" key="18">
    <source>
        <dbReference type="Ensembl" id="ENSCAFP00000066877.1"/>
    </source>
</evidence>
<gene>
    <name evidence="19" type="primary">RSPO3</name>
</gene>
<feature type="domain" description="Spondin-like TSP1" evidence="17">
    <location>
        <begin position="340"/>
        <end position="395"/>
    </location>
</feature>
<evidence type="ECO:0000313" key="20">
    <source>
        <dbReference type="Proteomes" id="UP000002254"/>
    </source>
</evidence>
<evidence type="ECO:0000256" key="13">
    <source>
        <dbReference type="ARBA" id="ARBA00074433"/>
    </source>
</evidence>
<dbReference type="GO" id="GO:2000052">
    <property type="term" value="P:positive regulation of non-canonical Wnt signaling pathway"/>
    <property type="evidence" value="ECO:0007669"/>
    <property type="project" value="UniProtKB-ARBA"/>
</dbReference>
<feature type="compositionally biased region" description="Low complexity" evidence="15">
    <location>
        <begin position="164"/>
        <end position="175"/>
    </location>
</feature>
<dbReference type="SUPFAM" id="SSF82895">
    <property type="entry name" value="TSP-1 type 1 repeat"/>
    <property type="match status" value="1"/>
</dbReference>
<evidence type="ECO:0000256" key="3">
    <source>
        <dbReference type="ARBA" id="ARBA00022525"/>
    </source>
</evidence>
<feature type="domain" description="R-spondin Fu-CRD" evidence="16">
    <location>
        <begin position="235"/>
        <end position="334"/>
    </location>
</feature>
<evidence type="ECO:0000256" key="4">
    <source>
        <dbReference type="ARBA" id="ARBA00022606"/>
    </source>
</evidence>
<feature type="compositionally biased region" description="Basic residues" evidence="15">
    <location>
        <begin position="405"/>
        <end position="415"/>
    </location>
</feature>
<keyword evidence="9" id="KW-1015">Disulfide bond</keyword>
<evidence type="ECO:0000256" key="9">
    <source>
        <dbReference type="ARBA" id="ARBA00023157"/>
    </source>
</evidence>
<comment type="similarity">
    <text evidence="2">Belongs to the R-spondin family.</text>
</comment>
<comment type="subunit">
    <text evidence="12">Interacts with the extracellular domain of FZD8 and LRP6. It however does not form a ternary complex with FZD8 and LRP6. Interacts with WNT1. Binds heparin. Interacts with LGR4, LGR5 and LGR6.</text>
</comment>
<feature type="compositionally biased region" description="Gly residues" evidence="15">
    <location>
        <begin position="119"/>
        <end position="128"/>
    </location>
</feature>
<feature type="compositionally biased region" description="Basic and acidic residues" evidence="15">
    <location>
        <begin position="416"/>
        <end position="447"/>
    </location>
</feature>
<evidence type="ECO:0000256" key="12">
    <source>
        <dbReference type="ARBA" id="ARBA00064913"/>
    </source>
</evidence>
<keyword evidence="8" id="KW-0677">Repeat</keyword>
<dbReference type="InterPro" id="IPR006212">
    <property type="entry name" value="Furin_repeat"/>
</dbReference>
<dbReference type="Gene3D" id="2.10.220.10">
    <property type="entry name" value="Hormone Receptor, Insulin-like Growth Factor Receptor 1, Chain A, domain 2"/>
    <property type="match status" value="1"/>
</dbReference>
<evidence type="ECO:0000256" key="6">
    <source>
        <dbReference type="ARBA" id="ARBA00022687"/>
    </source>
</evidence>
<dbReference type="Gene3D" id="2.20.100.10">
    <property type="entry name" value="Thrombospondin type-1 (TSP1) repeat"/>
    <property type="match status" value="1"/>
</dbReference>
<dbReference type="GO" id="GO:0005102">
    <property type="term" value="F:signaling receptor binding"/>
    <property type="evidence" value="ECO:0007669"/>
    <property type="project" value="UniProtKB-ARBA"/>
</dbReference>
<reference evidence="19" key="2">
    <citation type="submission" date="2018-10" db="EMBL/GenBank/DDBJ databases">
        <title>De novo assembly of a Great Dane genome.</title>
        <authorList>
            <person name="Kidd J.M."/>
            <person name="Pendleton A.L."/>
            <person name="Shen F."/>
            <person name="Emery S."/>
        </authorList>
    </citation>
    <scope>NUCLEOTIDE SEQUENCE [LARGE SCALE GENOMIC DNA]</scope>
    <source>
        <strain evidence="19">Great Dane</strain>
    </source>
</reference>
<evidence type="ECO:0000256" key="11">
    <source>
        <dbReference type="ARBA" id="ARBA00058478"/>
    </source>
</evidence>
<dbReference type="Pfam" id="PF15913">
    <property type="entry name" value="Furin-like_2"/>
    <property type="match status" value="1"/>
</dbReference>
<accession>A0A8C0PQ92</accession>
<evidence type="ECO:0000259" key="16">
    <source>
        <dbReference type="Pfam" id="PF15913"/>
    </source>
</evidence>
<organism evidence="19 21">
    <name type="scientific">Canis lupus familiaris</name>
    <name type="common">Dog</name>
    <name type="synonym">Canis familiaris</name>
    <dbReference type="NCBI Taxonomy" id="9615"/>
    <lineage>
        <taxon>Eukaryota</taxon>
        <taxon>Metazoa</taxon>
        <taxon>Chordata</taxon>
        <taxon>Craniata</taxon>
        <taxon>Vertebrata</taxon>
        <taxon>Euteleostomi</taxon>
        <taxon>Mammalia</taxon>
        <taxon>Eutheria</taxon>
        <taxon>Laurasiatheria</taxon>
        <taxon>Carnivora</taxon>
        <taxon>Caniformia</taxon>
        <taxon>Canidae</taxon>
        <taxon>Canis</taxon>
    </lineage>
</organism>
<reference evidence="19" key="3">
    <citation type="submission" date="2025-05" db="UniProtKB">
        <authorList>
            <consortium name="Ensembl"/>
        </authorList>
    </citation>
    <scope>IDENTIFICATION</scope>
</reference>
<dbReference type="PROSITE" id="PS50092">
    <property type="entry name" value="TSP1"/>
    <property type="match status" value="1"/>
</dbReference>
<keyword evidence="10" id="KW-0325">Glycoprotein</keyword>
<dbReference type="InterPro" id="IPR036383">
    <property type="entry name" value="TSP1_rpt_sf"/>
</dbReference>
<evidence type="ECO:0000256" key="1">
    <source>
        <dbReference type="ARBA" id="ARBA00004613"/>
    </source>
</evidence>
<keyword evidence="5" id="KW-0358">Heparin-binding</keyword>
<keyword evidence="4" id="KW-0716">Sensory transduction</keyword>
<reference evidence="18 20" key="1">
    <citation type="journal article" date="2005" name="Nature">
        <title>Genome sequence, comparative analysis and haplotype structure of the domestic dog.</title>
        <authorList>
            <consortium name="Broad Sequencing Platform"/>
            <person name="Lindblad-Toh K."/>
            <person name="Wade C.M."/>
            <person name="Mikkelsen T.S."/>
            <person name="Karlsson E.K."/>
            <person name="Jaffe D.B."/>
            <person name="Kamal M."/>
            <person name="Clamp M."/>
            <person name="Chang J.L."/>
            <person name="Kulbokas E.J. III"/>
            <person name="Zody M.C."/>
            <person name="Mauceli E."/>
            <person name="Xie X."/>
            <person name="Breen M."/>
            <person name="Wayne R.K."/>
            <person name="Ostrander E.A."/>
            <person name="Ponting C.P."/>
            <person name="Galibert F."/>
            <person name="Smith D.R."/>
            <person name="DeJong P.J."/>
            <person name="Kirkness E."/>
            <person name="Alvarez P."/>
            <person name="Biagi T."/>
            <person name="Brockman W."/>
            <person name="Butler J."/>
            <person name="Chin C.W."/>
            <person name="Cook A."/>
            <person name="Cuff J."/>
            <person name="Daly M.J."/>
            <person name="DeCaprio D."/>
            <person name="Gnerre S."/>
            <person name="Grabherr M."/>
            <person name="Kellis M."/>
            <person name="Kleber M."/>
            <person name="Bardeleben C."/>
            <person name="Goodstadt L."/>
            <person name="Heger A."/>
            <person name="Hitte C."/>
            <person name="Kim L."/>
            <person name="Koepfli K.P."/>
            <person name="Parker H.G."/>
            <person name="Pollinger J.P."/>
            <person name="Searle S.M."/>
            <person name="Sutter N.B."/>
            <person name="Thomas R."/>
            <person name="Webber C."/>
            <person name="Baldwin J."/>
            <person name="Abebe A."/>
            <person name="Abouelleil A."/>
            <person name="Aftuck L."/>
            <person name="Ait-Zahra M."/>
            <person name="Aldredge T."/>
            <person name="Allen N."/>
            <person name="An P."/>
            <person name="Anderson S."/>
            <person name="Antoine C."/>
            <person name="Arachchi H."/>
            <person name="Aslam A."/>
            <person name="Ayotte L."/>
            <person name="Bachantsang P."/>
            <person name="Barry A."/>
            <person name="Bayul T."/>
            <person name="Benamara M."/>
            <person name="Berlin A."/>
            <person name="Bessette D."/>
            <person name="Blitshteyn B."/>
            <person name="Bloom T."/>
            <person name="Blye J."/>
            <person name="Boguslavskiy L."/>
            <person name="Bonnet C."/>
            <person name="Boukhgalter B."/>
            <person name="Brown A."/>
            <person name="Cahill P."/>
            <person name="Calixte N."/>
            <person name="Camarata J."/>
            <person name="Cheshatsang Y."/>
            <person name="Chu J."/>
            <person name="Citroen M."/>
            <person name="Collymore A."/>
            <person name="Cooke P."/>
            <person name="Dawoe T."/>
            <person name="Daza R."/>
            <person name="Decktor K."/>
            <person name="DeGray S."/>
            <person name="Dhargay N."/>
            <person name="Dooley K."/>
            <person name="Dooley K."/>
            <person name="Dorje P."/>
            <person name="Dorjee K."/>
            <person name="Dorris L."/>
            <person name="Duffey N."/>
            <person name="Dupes A."/>
            <person name="Egbiremolen O."/>
            <person name="Elong R."/>
            <person name="Falk J."/>
            <person name="Farina A."/>
            <person name="Faro S."/>
            <person name="Ferguson D."/>
            <person name="Ferreira P."/>
            <person name="Fisher S."/>
            <person name="FitzGerald M."/>
            <person name="Foley K."/>
            <person name="Foley C."/>
            <person name="Franke A."/>
            <person name="Friedrich D."/>
            <person name="Gage D."/>
            <person name="Garber M."/>
            <person name="Gearin G."/>
            <person name="Giannoukos G."/>
            <person name="Goode T."/>
            <person name="Goyette A."/>
            <person name="Graham J."/>
            <person name="Grandbois E."/>
            <person name="Gyaltsen K."/>
            <person name="Hafez N."/>
            <person name="Hagopian D."/>
            <person name="Hagos B."/>
            <person name="Hall J."/>
            <person name="Healy C."/>
            <person name="Hegarty R."/>
            <person name="Honan T."/>
            <person name="Horn A."/>
            <person name="Houde N."/>
            <person name="Hughes L."/>
            <person name="Hunnicutt L."/>
            <person name="Husby M."/>
            <person name="Jester B."/>
            <person name="Jones C."/>
            <person name="Kamat A."/>
            <person name="Kanga B."/>
            <person name="Kells C."/>
            <person name="Khazanovich D."/>
            <person name="Kieu A.C."/>
            <person name="Kisner P."/>
            <person name="Kumar M."/>
            <person name="Lance K."/>
            <person name="Landers T."/>
            <person name="Lara M."/>
            <person name="Lee W."/>
            <person name="Leger J.P."/>
            <person name="Lennon N."/>
            <person name="Leuper L."/>
            <person name="LeVine S."/>
            <person name="Liu J."/>
            <person name="Liu X."/>
            <person name="Lokyitsang Y."/>
            <person name="Lokyitsang T."/>
            <person name="Lui A."/>
            <person name="Macdonald J."/>
            <person name="Major J."/>
            <person name="Marabella R."/>
            <person name="Maru K."/>
            <person name="Matthews C."/>
            <person name="McDonough S."/>
            <person name="Mehta T."/>
            <person name="Meldrim J."/>
            <person name="Melnikov A."/>
            <person name="Meneus L."/>
            <person name="Mihalev A."/>
            <person name="Mihova T."/>
            <person name="Miller K."/>
            <person name="Mittelman R."/>
            <person name="Mlenga V."/>
            <person name="Mulrain L."/>
            <person name="Munson G."/>
            <person name="Navidi A."/>
            <person name="Naylor J."/>
            <person name="Nguyen T."/>
            <person name="Nguyen N."/>
            <person name="Nguyen C."/>
            <person name="Nguyen T."/>
            <person name="Nicol R."/>
            <person name="Norbu N."/>
            <person name="Norbu C."/>
            <person name="Novod N."/>
            <person name="Nyima T."/>
            <person name="Olandt P."/>
            <person name="O'Neill B."/>
            <person name="O'Neill K."/>
            <person name="Osman S."/>
            <person name="Oyono L."/>
            <person name="Patti C."/>
            <person name="Perrin D."/>
            <person name="Phunkhang P."/>
            <person name="Pierre F."/>
            <person name="Priest M."/>
            <person name="Rachupka A."/>
            <person name="Raghuraman S."/>
            <person name="Rameau R."/>
            <person name="Ray V."/>
            <person name="Raymond C."/>
            <person name="Rege F."/>
            <person name="Rise C."/>
            <person name="Rogers J."/>
            <person name="Rogov P."/>
            <person name="Sahalie J."/>
            <person name="Settipalli S."/>
            <person name="Sharpe T."/>
            <person name="Shea T."/>
            <person name="Sheehan M."/>
            <person name="Sherpa N."/>
            <person name="Shi J."/>
            <person name="Shih D."/>
            <person name="Sloan J."/>
            <person name="Smith C."/>
            <person name="Sparrow T."/>
            <person name="Stalker J."/>
            <person name="Stange-Thomann N."/>
            <person name="Stavropoulos S."/>
            <person name="Stone C."/>
            <person name="Stone S."/>
            <person name="Sykes S."/>
            <person name="Tchuinga P."/>
            <person name="Tenzing P."/>
            <person name="Tesfaye S."/>
            <person name="Thoulutsang D."/>
            <person name="Thoulutsang Y."/>
            <person name="Topham K."/>
            <person name="Topping I."/>
            <person name="Tsamla T."/>
            <person name="Vassiliev H."/>
            <person name="Venkataraman V."/>
            <person name="Vo A."/>
            <person name="Wangchuk T."/>
            <person name="Wangdi T."/>
            <person name="Weiand M."/>
            <person name="Wilkinson J."/>
            <person name="Wilson A."/>
            <person name="Yadav S."/>
            <person name="Yang S."/>
            <person name="Yang X."/>
            <person name="Young G."/>
            <person name="Yu Q."/>
            <person name="Zainoun J."/>
            <person name="Zembek L."/>
            <person name="Zimmer A."/>
            <person name="Lander E.S."/>
        </authorList>
    </citation>
    <scope>NUCLEOTIDE SEQUENCE [LARGE SCALE GENOMIC DNA]</scope>
    <source>
        <strain evidence="18">Boxer</strain>
    </source>
</reference>
<name>A0A8C0PQ92_CANLF</name>
<dbReference type="SMART" id="SM00261">
    <property type="entry name" value="FU"/>
    <property type="match status" value="2"/>
</dbReference>
<dbReference type="CDD" id="cd00064">
    <property type="entry name" value="FU"/>
    <property type="match status" value="1"/>
</dbReference>
<feature type="region of interest" description="Disordered" evidence="15">
    <location>
        <begin position="34"/>
        <end position="210"/>
    </location>
</feature>
<evidence type="ECO:0000256" key="14">
    <source>
        <dbReference type="ARBA" id="ARBA00075540"/>
    </source>
</evidence>
<dbReference type="InterPro" id="IPR043601">
    <property type="entry name" value="Rspo_Fu-CRD_dom"/>
</dbReference>
<dbReference type="PANTHER" id="PTHR46987:SF1">
    <property type="entry name" value="R-SPONDIN-3"/>
    <property type="match status" value="1"/>
</dbReference>
<evidence type="ECO:0000256" key="7">
    <source>
        <dbReference type="ARBA" id="ARBA00022729"/>
    </source>
</evidence>
<dbReference type="GO" id="GO:0008201">
    <property type="term" value="F:heparin binding"/>
    <property type="evidence" value="ECO:0007669"/>
    <property type="project" value="UniProtKB-KW"/>
</dbReference>
<keyword evidence="7" id="KW-0732">Signal</keyword>
<dbReference type="Pfam" id="PF19028">
    <property type="entry name" value="TSP1_spondin"/>
    <property type="match status" value="1"/>
</dbReference>
<keyword evidence="3" id="KW-0964">Secreted</keyword>
<keyword evidence="6" id="KW-0879">Wnt signaling pathway</keyword>
<dbReference type="InterPro" id="IPR009030">
    <property type="entry name" value="Growth_fac_rcpt_cys_sf"/>
</dbReference>
<dbReference type="InterPro" id="IPR051514">
    <property type="entry name" value="R-spondin"/>
</dbReference>
<dbReference type="Proteomes" id="UP000694542">
    <property type="component" value="Chromosome 1"/>
</dbReference>
<dbReference type="FunFam" id="2.10.220.10:FF:000003">
    <property type="entry name" value="R-spondin 3"/>
    <property type="match status" value="1"/>
</dbReference>
<feature type="compositionally biased region" description="Low complexity" evidence="15">
    <location>
        <begin position="129"/>
        <end position="139"/>
    </location>
</feature>
<dbReference type="Ensembl" id="ENSCAFT00040002907.1">
    <property type="protein sequence ID" value="ENSCAFP00040002512.1"/>
    <property type="gene ID" value="ENSCAFG00040001536.1"/>
</dbReference>
<dbReference type="SUPFAM" id="SSF57184">
    <property type="entry name" value="Growth factor receptor domain"/>
    <property type="match status" value="1"/>
</dbReference>
<evidence type="ECO:0000256" key="15">
    <source>
        <dbReference type="SAM" id="MobiDB-lite"/>
    </source>
</evidence>
<comment type="function">
    <text evidence="11">Activator of the canonical Wnt signaling pathway by acting as a ligand for LGR4-6 receptors, which acts as a key regulator of angiogenesis. Upon binding to LGR4-6 (LGR4, LGR5 or LGR6), LGR4-6 associate with phosphorylated LRP6 and frizzled receptors that are activated by extracellular Wnt receptors, triggering the canonical Wnt signaling pathway to increase expression of target genes. Also regulates the canonical Wnt/beta-catenin-dependent pathway and non-canonical Wnt signaling by acting as an inhibitor of ZNRF3, an important regulator of the Wnt signaling pathway. Acts as a ligand for frizzled FZD8 and LRP6. May negatively regulate the TGF-beta pathway. Acts as a key regulator of angiogenesis by controlling vascular stability and pruning: acts by activating the non-canonical Wnt signaling pathway in endothelial cells. Can also amplify Wnt signaling pathway independently of LGR4-6 receptors, possibly by acting as a direct antagonistic ligand to RNF43 and ZNRF3.</text>
</comment>
<proteinExistence type="inferred from homology"/>
<dbReference type="GO" id="GO:0005576">
    <property type="term" value="C:extracellular region"/>
    <property type="evidence" value="ECO:0007669"/>
    <property type="project" value="UniProtKB-SubCell"/>
</dbReference>
<dbReference type="InterPro" id="IPR000884">
    <property type="entry name" value="TSP1_rpt"/>
</dbReference>
<feature type="compositionally biased region" description="Basic residues" evidence="15">
    <location>
        <begin position="141"/>
        <end position="152"/>
    </location>
</feature>
<evidence type="ECO:0000256" key="8">
    <source>
        <dbReference type="ARBA" id="ARBA00022737"/>
    </source>
</evidence>
<dbReference type="FunFam" id="2.20.100.10:FF:000043">
    <property type="entry name" value="R-spondin 3"/>
    <property type="match status" value="1"/>
</dbReference>
<evidence type="ECO:0000256" key="10">
    <source>
        <dbReference type="ARBA" id="ARBA00023180"/>
    </source>
</evidence>
<feature type="compositionally biased region" description="Gly residues" evidence="15">
    <location>
        <begin position="176"/>
        <end position="185"/>
    </location>
</feature>
<comment type="subcellular location">
    <subcellularLocation>
        <location evidence="1">Secreted</location>
    </subcellularLocation>
</comment>
<dbReference type="Ensembl" id="ENSCAFT00000106950.1">
    <property type="protein sequence ID" value="ENSCAFP00000066877.1"/>
    <property type="gene ID" value="ENSCAFG00000001067.5"/>
</dbReference>
<protein>
    <recommendedName>
        <fullName evidence="13">R-spondin-3</fullName>
    </recommendedName>
    <alternativeName>
        <fullName evidence="14">Roof plate-specific spondin-3</fullName>
    </alternativeName>
</protein>
<dbReference type="AlphaFoldDB" id="A0A8C0PQ92"/>
<sequence>LPLKSLRGLRTPKWYFRSFWKLIGLCYWKEEVGRSPGSSQGAPLRSAGHPPPPLGGPADPGSRCQGPRRKGDPPRPHPPSLGETFARVSLAGADENRRRTPGFSRSGDGGAGRRASRGAGPGRGGGRAAGTLRAAAEAPPNRRRHRPARRRGAPLGPGGRPRPRVLGRAPPLGACRLGGGAAGRGGGRRTPESSRRRAPRSPRRGADCPAALRGARGLDSRGLGVHPNVSQGCQGGCATCSDYNGCLSCKPRLFFVLERIGMKQIGVCLSSCPSGYYGTRYPDINKCTKCKADCDTCFNKNFCTKCKSGFYLHLGKCLDNCPEGLEANNHTMECVSIVHCEASEWSPWSPCMKKGKTCGFKRGTETRVREITQHPSAKGNLCPPTSETRKCTVQRKKCQKGERGKKGRERKRKKPNKEESKDAVPDNKGLEPSRETPEPRENKDKQQQKKRKVQDKQQKSVSVSTGH</sequence>
<dbReference type="SMART" id="SM00209">
    <property type="entry name" value="TSP1"/>
    <property type="match status" value="1"/>
</dbReference>
<dbReference type="Proteomes" id="UP000002254">
    <property type="component" value="Chromosome 1"/>
</dbReference>
<dbReference type="GO" id="GO:0016055">
    <property type="term" value="P:Wnt signaling pathway"/>
    <property type="evidence" value="ECO:0007669"/>
    <property type="project" value="UniProtKB-KW"/>
</dbReference>
<evidence type="ECO:0000313" key="19">
    <source>
        <dbReference type="Ensembl" id="ENSCAFP00040002512.1"/>
    </source>
</evidence>
<evidence type="ECO:0000256" key="2">
    <source>
        <dbReference type="ARBA" id="ARBA00007308"/>
    </source>
</evidence>
<feature type="region of interest" description="Disordered" evidence="15">
    <location>
        <begin position="393"/>
        <end position="467"/>
    </location>
</feature>
<dbReference type="InterPro" id="IPR044004">
    <property type="entry name" value="TSP1_spondin_dom"/>
</dbReference>
<evidence type="ECO:0000256" key="5">
    <source>
        <dbReference type="ARBA" id="ARBA00022674"/>
    </source>
</evidence>
<evidence type="ECO:0000259" key="17">
    <source>
        <dbReference type="Pfam" id="PF19028"/>
    </source>
</evidence>
<evidence type="ECO:0000313" key="21">
    <source>
        <dbReference type="Proteomes" id="UP000694542"/>
    </source>
</evidence>